<feature type="transmembrane region" description="Helical" evidence="1">
    <location>
        <begin position="34"/>
        <end position="53"/>
    </location>
</feature>
<comment type="caution">
    <text evidence="2">The sequence shown here is derived from an EMBL/GenBank/DDBJ whole genome shotgun (WGS) entry which is preliminary data.</text>
</comment>
<proteinExistence type="predicted"/>
<keyword evidence="1" id="KW-1133">Transmembrane helix</keyword>
<dbReference type="EMBL" id="RJKE01000001">
    <property type="protein sequence ID" value="ROO84130.1"/>
    <property type="molecule type" value="Genomic_DNA"/>
</dbReference>
<reference evidence="2 3" key="1">
    <citation type="submission" date="2018-11" db="EMBL/GenBank/DDBJ databases">
        <title>Sequencing the genomes of 1000 actinobacteria strains.</title>
        <authorList>
            <person name="Klenk H.-P."/>
        </authorList>
    </citation>
    <scope>NUCLEOTIDE SEQUENCE [LARGE SCALE GENOMIC DNA]</scope>
    <source>
        <strain evidence="2 3">DSM 44254</strain>
    </source>
</reference>
<evidence type="ECO:0000313" key="3">
    <source>
        <dbReference type="Proteomes" id="UP000272400"/>
    </source>
</evidence>
<feature type="transmembrane region" description="Helical" evidence="1">
    <location>
        <begin position="65"/>
        <end position="83"/>
    </location>
</feature>
<organism evidence="2 3">
    <name type="scientific">Actinocorallia herbida</name>
    <dbReference type="NCBI Taxonomy" id="58109"/>
    <lineage>
        <taxon>Bacteria</taxon>
        <taxon>Bacillati</taxon>
        <taxon>Actinomycetota</taxon>
        <taxon>Actinomycetes</taxon>
        <taxon>Streptosporangiales</taxon>
        <taxon>Thermomonosporaceae</taxon>
        <taxon>Actinocorallia</taxon>
    </lineage>
</organism>
<name>A0A3N1CS36_9ACTN</name>
<evidence type="ECO:0000313" key="2">
    <source>
        <dbReference type="EMBL" id="ROO84130.1"/>
    </source>
</evidence>
<dbReference type="OrthoDB" id="2082317at2"/>
<dbReference type="RefSeq" id="WP_123663782.1">
    <property type="nucleotide sequence ID" value="NZ_RJKE01000001.1"/>
</dbReference>
<dbReference type="AlphaFoldDB" id="A0A3N1CS36"/>
<keyword evidence="1" id="KW-0472">Membrane</keyword>
<feature type="transmembrane region" description="Helical" evidence="1">
    <location>
        <begin position="152"/>
        <end position="171"/>
    </location>
</feature>
<gene>
    <name evidence="2" type="ORF">EDD29_1647</name>
</gene>
<dbReference type="Proteomes" id="UP000272400">
    <property type="component" value="Unassembled WGS sequence"/>
</dbReference>
<evidence type="ECO:0000256" key="1">
    <source>
        <dbReference type="SAM" id="Phobius"/>
    </source>
</evidence>
<evidence type="ECO:0008006" key="4">
    <source>
        <dbReference type="Google" id="ProtNLM"/>
    </source>
</evidence>
<accession>A0A3N1CS36</accession>
<feature type="transmembrane region" description="Helical" evidence="1">
    <location>
        <begin position="122"/>
        <end position="140"/>
    </location>
</feature>
<sequence>MLVALVIGAEIAFWVLLGLGLLVRYGLRRRRLGGALLLGTPLVDLALLTITALDLERGGQATGAHGLAAIYLGVSVGFGHQIIGRMDAWAAHRWDGAPAPARKPKHGRPHAAYERRQFARHVLAWAVGSGLLMAAVRYVGDADRTGPLLHLATVWTVVLVIDAFVSLSYTFSPRPEPEGAPGRTPQETA</sequence>
<protein>
    <recommendedName>
        <fullName evidence="4">2TM domain-containing protein</fullName>
    </recommendedName>
</protein>
<keyword evidence="1" id="KW-0812">Transmembrane</keyword>
<keyword evidence="3" id="KW-1185">Reference proteome</keyword>
<feature type="transmembrane region" description="Helical" evidence="1">
    <location>
        <begin position="6"/>
        <end position="27"/>
    </location>
</feature>